<comment type="similarity">
    <text evidence="2">Belongs to the CbbQ/NirQ/NorQ/GpvN family.</text>
</comment>
<dbReference type="InterPro" id="IPR050764">
    <property type="entry name" value="CbbQ/NirQ/NorQ/GpvN"/>
</dbReference>
<organism evidence="11 12">
    <name type="scientific">Marivita lacus</name>
    <dbReference type="NCBI Taxonomy" id="1323742"/>
    <lineage>
        <taxon>Bacteria</taxon>
        <taxon>Pseudomonadati</taxon>
        <taxon>Pseudomonadota</taxon>
        <taxon>Alphaproteobacteria</taxon>
        <taxon>Rhodobacterales</taxon>
        <taxon>Roseobacteraceae</taxon>
        <taxon>Marivita</taxon>
    </lineage>
</organism>
<feature type="domain" description="AAA+ ATPase" evidence="10">
    <location>
        <begin position="44"/>
        <end position="213"/>
    </location>
</feature>
<dbReference type="SUPFAM" id="SSF52540">
    <property type="entry name" value="P-loop containing nucleoside triphosphate hydrolases"/>
    <property type="match status" value="1"/>
</dbReference>
<evidence type="ECO:0000256" key="6">
    <source>
        <dbReference type="ARBA" id="ARBA00022840"/>
    </source>
</evidence>
<keyword evidence="6" id="KW-0067">ATP-binding</keyword>
<sequence length="323" mass="35405">MKIIRDPSDDAQQAQNVNVAASDFFVATPEVDRITRRALAYLKAGYSVHLSGPAGSGKTTIAFHIAAQLARPVTMITGDHQMTSADLVGSASGIRKMRLVDNYVRSVVRTEEQQTTIWSDNRLTSACRYGHTLIYDEFNRTPPEANTPLLSVLAEGVLTLPKAHEGTQNFVEVHPDFRAIFTSNPEEYVAVYKAADALLDRMINVRVDLLDEDTERQIVSSRSGVSPEVAGVIVALIKRARAIEDGARASIRSGIAIARILASSAASPTPEDEVFRWAVQDVLHRSLDELLPMREELIQPVSTRTEQAAQVSTQATAKARSRK</sequence>
<dbReference type="SMART" id="SM00382">
    <property type="entry name" value="AAA"/>
    <property type="match status" value="1"/>
</dbReference>
<keyword evidence="4" id="KW-0547">Nucleotide-binding</keyword>
<keyword evidence="12" id="KW-1185">Reference proteome</keyword>
<dbReference type="InterPro" id="IPR011704">
    <property type="entry name" value="ATPase_dyneun-rel_AAA"/>
</dbReference>
<dbReference type="EMBL" id="BMFC01000027">
    <property type="protein sequence ID" value="GGC23497.1"/>
    <property type="molecule type" value="Genomic_DNA"/>
</dbReference>
<evidence type="ECO:0000313" key="12">
    <source>
        <dbReference type="Proteomes" id="UP000645462"/>
    </source>
</evidence>
<keyword evidence="7" id="KW-0304">Gas vesicle</keyword>
<dbReference type="NCBIfam" id="TIGR02640">
    <property type="entry name" value="gas_vesic_GvpN"/>
    <property type="match status" value="1"/>
</dbReference>
<reference evidence="12" key="1">
    <citation type="journal article" date="2019" name="Int. J. Syst. Evol. Microbiol.">
        <title>The Global Catalogue of Microorganisms (GCM) 10K type strain sequencing project: providing services to taxonomists for standard genome sequencing and annotation.</title>
        <authorList>
            <consortium name="The Broad Institute Genomics Platform"/>
            <consortium name="The Broad Institute Genome Sequencing Center for Infectious Disease"/>
            <person name="Wu L."/>
            <person name="Ma J."/>
        </authorList>
    </citation>
    <scope>NUCLEOTIDE SEQUENCE [LARGE SCALE GENOMIC DNA]</scope>
    <source>
        <strain evidence="12">CGMCC 1.12478</strain>
    </source>
</reference>
<comment type="catalytic activity">
    <reaction evidence="9">
        <text>ATP + H2O = ADP + phosphate + H(+)</text>
        <dbReference type="Rhea" id="RHEA:13065"/>
        <dbReference type="ChEBI" id="CHEBI:15377"/>
        <dbReference type="ChEBI" id="CHEBI:15378"/>
        <dbReference type="ChEBI" id="CHEBI:30616"/>
        <dbReference type="ChEBI" id="CHEBI:43474"/>
        <dbReference type="ChEBI" id="CHEBI:456216"/>
    </reaction>
</comment>
<evidence type="ECO:0000256" key="7">
    <source>
        <dbReference type="ARBA" id="ARBA00022987"/>
    </source>
</evidence>
<gene>
    <name evidence="11" type="ORF">GCM10011363_44970</name>
</gene>
<evidence type="ECO:0000256" key="8">
    <source>
        <dbReference type="ARBA" id="ARBA00035108"/>
    </source>
</evidence>
<dbReference type="PANTHER" id="PTHR42759:SF1">
    <property type="entry name" value="MAGNESIUM-CHELATASE SUBUNIT CHLD"/>
    <property type="match status" value="1"/>
</dbReference>
<proteinExistence type="inferred from homology"/>
<evidence type="ECO:0000256" key="9">
    <source>
        <dbReference type="ARBA" id="ARBA00049360"/>
    </source>
</evidence>
<dbReference type="InterPro" id="IPR013462">
    <property type="entry name" value="Gas-vesicle_GvpN"/>
</dbReference>
<dbReference type="InterPro" id="IPR003593">
    <property type="entry name" value="AAA+_ATPase"/>
</dbReference>
<keyword evidence="3" id="KW-0963">Cytoplasm</keyword>
<evidence type="ECO:0000259" key="10">
    <source>
        <dbReference type="SMART" id="SM00382"/>
    </source>
</evidence>
<protein>
    <recommendedName>
        <fullName evidence="10">AAA+ ATPase domain-containing protein</fullName>
    </recommendedName>
</protein>
<evidence type="ECO:0000256" key="2">
    <source>
        <dbReference type="ARBA" id="ARBA00009417"/>
    </source>
</evidence>
<evidence type="ECO:0000256" key="1">
    <source>
        <dbReference type="ARBA" id="ARBA00004496"/>
    </source>
</evidence>
<dbReference type="RefSeq" id="WP_229747983.1">
    <property type="nucleotide sequence ID" value="NZ_BMFC01000027.1"/>
</dbReference>
<evidence type="ECO:0000256" key="4">
    <source>
        <dbReference type="ARBA" id="ARBA00022741"/>
    </source>
</evidence>
<accession>A0ABQ1LHF6</accession>
<name>A0ABQ1LHF6_9RHOB</name>
<dbReference type="Proteomes" id="UP000645462">
    <property type="component" value="Unassembled WGS sequence"/>
</dbReference>
<evidence type="ECO:0000256" key="5">
    <source>
        <dbReference type="ARBA" id="ARBA00022801"/>
    </source>
</evidence>
<comment type="subcellular location">
    <subcellularLocation>
        <location evidence="1">Cytoplasm</location>
    </subcellularLocation>
    <subcellularLocation>
        <location evidence="8">Gas vesicle</location>
    </subcellularLocation>
</comment>
<dbReference type="PANTHER" id="PTHR42759">
    <property type="entry name" value="MOXR FAMILY PROTEIN"/>
    <property type="match status" value="1"/>
</dbReference>
<evidence type="ECO:0000313" key="11">
    <source>
        <dbReference type="EMBL" id="GGC23497.1"/>
    </source>
</evidence>
<keyword evidence="5" id="KW-0378">Hydrolase</keyword>
<dbReference type="InterPro" id="IPR027417">
    <property type="entry name" value="P-loop_NTPase"/>
</dbReference>
<evidence type="ECO:0000256" key="3">
    <source>
        <dbReference type="ARBA" id="ARBA00022490"/>
    </source>
</evidence>
<dbReference type="CDD" id="cd00009">
    <property type="entry name" value="AAA"/>
    <property type="match status" value="1"/>
</dbReference>
<comment type="caution">
    <text evidence="11">The sequence shown here is derived from an EMBL/GenBank/DDBJ whole genome shotgun (WGS) entry which is preliminary data.</text>
</comment>
<dbReference type="Gene3D" id="3.40.50.300">
    <property type="entry name" value="P-loop containing nucleotide triphosphate hydrolases"/>
    <property type="match status" value="1"/>
</dbReference>
<dbReference type="Pfam" id="PF07728">
    <property type="entry name" value="AAA_5"/>
    <property type="match status" value="1"/>
</dbReference>